<name>A0A5C6FI54_9BACT</name>
<dbReference type="GO" id="GO:0020037">
    <property type="term" value="F:heme binding"/>
    <property type="evidence" value="ECO:0007669"/>
    <property type="project" value="InterPro"/>
</dbReference>
<keyword evidence="2 4" id="KW-0479">Metal-binding</keyword>
<dbReference type="InterPro" id="IPR055557">
    <property type="entry name" value="DUF7133"/>
</dbReference>
<gene>
    <name evidence="7" type="ORF">Poly51_08470</name>
</gene>
<accession>A0A5C6FI54</accession>
<dbReference type="RefSeq" id="WP_186775327.1">
    <property type="nucleotide sequence ID" value="NZ_SJPW01000001.1"/>
</dbReference>
<feature type="region of interest" description="Disordered" evidence="5">
    <location>
        <begin position="410"/>
        <end position="441"/>
    </location>
</feature>
<evidence type="ECO:0000259" key="6">
    <source>
        <dbReference type="PROSITE" id="PS51007"/>
    </source>
</evidence>
<reference evidence="7 8" key="1">
    <citation type="submission" date="2019-02" db="EMBL/GenBank/DDBJ databases">
        <title>Deep-cultivation of Planctomycetes and their phenomic and genomic characterization uncovers novel biology.</title>
        <authorList>
            <person name="Wiegand S."/>
            <person name="Jogler M."/>
            <person name="Boedeker C."/>
            <person name="Pinto D."/>
            <person name="Vollmers J."/>
            <person name="Rivas-Marin E."/>
            <person name="Kohn T."/>
            <person name="Peeters S.H."/>
            <person name="Heuer A."/>
            <person name="Rast P."/>
            <person name="Oberbeckmann S."/>
            <person name="Bunk B."/>
            <person name="Jeske O."/>
            <person name="Meyerdierks A."/>
            <person name="Storesund J.E."/>
            <person name="Kallscheuer N."/>
            <person name="Luecker S."/>
            <person name="Lage O.M."/>
            <person name="Pohl T."/>
            <person name="Merkel B.J."/>
            <person name="Hornburger P."/>
            <person name="Mueller R.-W."/>
            <person name="Bruemmer F."/>
            <person name="Labrenz M."/>
            <person name="Spormann A.M."/>
            <person name="Op Den Camp H."/>
            <person name="Overmann J."/>
            <person name="Amann R."/>
            <person name="Jetten M.S.M."/>
            <person name="Mascher T."/>
            <person name="Medema M.H."/>
            <person name="Devos D.P."/>
            <person name="Kaster A.-K."/>
            <person name="Ovreas L."/>
            <person name="Rohde M."/>
            <person name="Galperin M.Y."/>
            <person name="Jogler C."/>
        </authorList>
    </citation>
    <scope>NUCLEOTIDE SEQUENCE [LARGE SCALE GENOMIC DNA]</scope>
    <source>
        <strain evidence="7 8">Poly51</strain>
    </source>
</reference>
<dbReference type="NCBIfam" id="TIGR02603">
    <property type="entry name" value="CxxCH_TIGR02603"/>
    <property type="match status" value="1"/>
</dbReference>
<keyword evidence="1 4" id="KW-0349">Heme</keyword>
<keyword evidence="3 4" id="KW-0408">Iron</keyword>
<evidence type="ECO:0000256" key="4">
    <source>
        <dbReference type="PROSITE-ProRule" id="PRU00433"/>
    </source>
</evidence>
<evidence type="ECO:0000256" key="3">
    <source>
        <dbReference type="ARBA" id="ARBA00023004"/>
    </source>
</evidence>
<sequence>MNPTIIPARRLLARLRMAGISVAVTASTVDESDNMNWPLFGNVCMRFLLAFGTVAISVTAAAAKPPVVIDPDLTMELVTSEPTLVTPTGCCFDDAGRLLVIESHTHFPPEDYDGPKVDRIYRFDDSDGDRIVDRPTLFYEGGEASMNIANLGDGSFAVASRSQVIRIADRDDDGRAEALEVLLTHETKANYPHNGLGGLTLGSDGWLYVGQGENFGEPYQVIGSDGSRQVGGGEGGNIFRCRPDGSDVQRVATGFWNPFGLTMDGDDRFIAVDNDPDAMPPNRLLHVVMSGDYGFQFRFGRAGTHPLQCWNGELPGTLPMVTGTGEAVCAVAVVGDQLWTTSWGDNRIERYSMSPRGESFQSETEVLVQGGADFRPVGMAVAPDGSVYITDWIDRSYSVHRKGRLWRISRKVDSPQPATQSTSPSPGSVHAKHDPLQSLASDDPFVRQSGIARLASEDRLSKIDASRLTAAQQVGVLTAWRWRSLCDPQSVSDAIASRIIAAGLQSESSDVLVASMRWATERGDKQWLPAITNVMNRDDGSASTFAAAIASIAYLETGSASGKTRDPATEQRLFELASDESRSPQLRAFAVERIPFESDLPSDETLGTWLVNQPDRKLAHEVVRLLTARRGDSANEVLESIVGNPSLDPQTRADALAGLSMDHAHATHLMQDWASSDQPIELSAEAVRVGSNPATDHGTSPPASDLDAWDALVGDGGDPDAGARVFLRRQCAACHMHSGRGARTGPDLTTLAGRMSRRRVLESILQPSKEVGPLYVPWMVLTTDGIVRTGIKLHAPGVGQAARYQGADGTMFDIPLNEIEIQKATETSIMPTGLERSMSVDEMRDLLKFLVQ</sequence>
<dbReference type="Gene3D" id="1.10.760.10">
    <property type="entry name" value="Cytochrome c-like domain"/>
    <property type="match status" value="1"/>
</dbReference>
<organism evidence="7 8">
    <name type="scientific">Rubripirellula tenax</name>
    <dbReference type="NCBI Taxonomy" id="2528015"/>
    <lineage>
        <taxon>Bacteria</taxon>
        <taxon>Pseudomonadati</taxon>
        <taxon>Planctomycetota</taxon>
        <taxon>Planctomycetia</taxon>
        <taxon>Pirellulales</taxon>
        <taxon>Pirellulaceae</taxon>
        <taxon>Rubripirellula</taxon>
    </lineage>
</organism>
<protein>
    <submittedName>
        <fullName evidence="7">Cytochrome c</fullName>
    </submittedName>
</protein>
<dbReference type="SUPFAM" id="SSF46626">
    <property type="entry name" value="Cytochrome c"/>
    <property type="match status" value="1"/>
</dbReference>
<dbReference type="InterPro" id="IPR013428">
    <property type="entry name" value="Membrane-bound_put_N"/>
</dbReference>
<dbReference type="EMBL" id="SJPW01000001">
    <property type="protein sequence ID" value="TWU60570.1"/>
    <property type="molecule type" value="Genomic_DNA"/>
</dbReference>
<feature type="compositionally biased region" description="Low complexity" evidence="5">
    <location>
        <begin position="414"/>
        <end position="426"/>
    </location>
</feature>
<evidence type="ECO:0000256" key="2">
    <source>
        <dbReference type="ARBA" id="ARBA00022723"/>
    </source>
</evidence>
<dbReference type="Proteomes" id="UP000318288">
    <property type="component" value="Unassembled WGS sequence"/>
</dbReference>
<evidence type="ECO:0000256" key="1">
    <source>
        <dbReference type="ARBA" id="ARBA00022617"/>
    </source>
</evidence>
<evidence type="ECO:0000313" key="8">
    <source>
        <dbReference type="Proteomes" id="UP000318288"/>
    </source>
</evidence>
<dbReference type="PROSITE" id="PS51007">
    <property type="entry name" value="CYTC"/>
    <property type="match status" value="1"/>
</dbReference>
<dbReference type="PANTHER" id="PTHR33546:SF1">
    <property type="entry name" value="LARGE, MULTIFUNCTIONAL SECRETED PROTEIN"/>
    <property type="match status" value="1"/>
</dbReference>
<dbReference type="Gene3D" id="2.120.10.30">
    <property type="entry name" value="TolB, C-terminal domain"/>
    <property type="match status" value="1"/>
</dbReference>
<dbReference type="GO" id="GO:0009055">
    <property type="term" value="F:electron transfer activity"/>
    <property type="evidence" value="ECO:0007669"/>
    <property type="project" value="InterPro"/>
</dbReference>
<comment type="caution">
    <text evidence="7">The sequence shown here is derived from an EMBL/GenBank/DDBJ whole genome shotgun (WGS) entry which is preliminary data.</text>
</comment>
<dbReference type="AlphaFoldDB" id="A0A5C6FI54"/>
<dbReference type="InterPro" id="IPR011042">
    <property type="entry name" value="6-blade_b-propeller_TolB-like"/>
</dbReference>
<dbReference type="PANTHER" id="PTHR33546">
    <property type="entry name" value="LARGE, MULTIFUNCTIONAL SECRETED PROTEIN-RELATED"/>
    <property type="match status" value="1"/>
</dbReference>
<dbReference type="InterPro" id="IPR011041">
    <property type="entry name" value="Quinoprot_gluc/sorb_DH_b-prop"/>
</dbReference>
<dbReference type="Pfam" id="PF00034">
    <property type="entry name" value="Cytochrom_C"/>
    <property type="match status" value="1"/>
</dbReference>
<evidence type="ECO:0000256" key="5">
    <source>
        <dbReference type="SAM" id="MobiDB-lite"/>
    </source>
</evidence>
<feature type="domain" description="Cytochrome c" evidence="6">
    <location>
        <begin position="717"/>
        <end position="852"/>
    </location>
</feature>
<dbReference type="Pfam" id="PF23500">
    <property type="entry name" value="DUF7133"/>
    <property type="match status" value="1"/>
</dbReference>
<dbReference type="SUPFAM" id="SSF50952">
    <property type="entry name" value="Soluble quinoprotein glucose dehydrogenase"/>
    <property type="match status" value="1"/>
</dbReference>
<evidence type="ECO:0000313" key="7">
    <source>
        <dbReference type="EMBL" id="TWU60570.1"/>
    </source>
</evidence>
<proteinExistence type="predicted"/>
<dbReference type="NCBIfam" id="TIGR02604">
    <property type="entry name" value="Piru_Ver_Nterm"/>
    <property type="match status" value="1"/>
</dbReference>
<keyword evidence="8" id="KW-1185">Reference proteome</keyword>
<dbReference type="GO" id="GO:0046872">
    <property type="term" value="F:metal ion binding"/>
    <property type="evidence" value="ECO:0007669"/>
    <property type="project" value="UniProtKB-KW"/>
</dbReference>
<dbReference type="InterPro" id="IPR036909">
    <property type="entry name" value="Cyt_c-like_dom_sf"/>
</dbReference>
<dbReference type="InterPro" id="IPR013427">
    <property type="entry name" value="Haem-bd_dom_put"/>
</dbReference>
<dbReference type="InterPro" id="IPR009056">
    <property type="entry name" value="Cyt_c-like_dom"/>
</dbReference>